<dbReference type="Gene3D" id="3.30.70.3040">
    <property type="match status" value="1"/>
</dbReference>
<comment type="similarity">
    <text evidence="2 10">Belongs to the ABC-4 integral membrane protein family. FtsX subfamily.</text>
</comment>
<reference evidence="14" key="1">
    <citation type="submission" date="2022-03" db="EMBL/GenBank/DDBJ databases">
        <title>Draft Genome Sequence of Firmicute Strain S0AB, a Heterotrophic Iron/Sulfur-Oxidizing Extreme Acidophile.</title>
        <authorList>
            <person name="Vergara E."/>
            <person name="Pakostova E."/>
            <person name="Johnson D.B."/>
            <person name="Holmes D.S."/>
        </authorList>
    </citation>
    <scope>NUCLEOTIDE SEQUENCE</scope>
    <source>
        <strain evidence="14">S0AB</strain>
    </source>
</reference>
<keyword evidence="8 10" id="KW-0472">Membrane</keyword>
<evidence type="ECO:0000313" key="14">
    <source>
        <dbReference type="EMBL" id="MCI0182724.1"/>
    </source>
</evidence>
<dbReference type="InterPro" id="IPR003838">
    <property type="entry name" value="ABC3_permease_C"/>
</dbReference>
<keyword evidence="9 10" id="KW-0131">Cell cycle</keyword>
<dbReference type="Pfam" id="PF02687">
    <property type="entry name" value="FtsX"/>
    <property type="match status" value="1"/>
</dbReference>
<dbReference type="PANTHER" id="PTHR47755:SF1">
    <property type="entry name" value="CELL DIVISION PROTEIN FTSX"/>
    <property type="match status" value="1"/>
</dbReference>
<feature type="transmembrane region" description="Helical" evidence="11">
    <location>
        <begin position="218"/>
        <end position="240"/>
    </location>
</feature>
<evidence type="ECO:0000256" key="1">
    <source>
        <dbReference type="ARBA" id="ARBA00004651"/>
    </source>
</evidence>
<dbReference type="GO" id="GO:0005886">
    <property type="term" value="C:plasma membrane"/>
    <property type="evidence" value="ECO:0007669"/>
    <property type="project" value="UniProtKB-SubCell"/>
</dbReference>
<feature type="transmembrane region" description="Helical" evidence="11">
    <location>
        <begin position="173"/>
        <end position="197"/>
    </location>
</feature>
<evidence type="ECO:0000256" key="3">
    <source>
        <dbReference type="ARBA" id="ARBA00021907"/>
    </source>
</evidence>
<gene>
    <name evidence="14" type="primary">ftsX</name>
    <name evidence="14" type="ORF">MM817_00993</name>
</gene>
<evidence type="ECO:0000256" key="2">
    <source>
        <dbReference type="ARBA" id="ARBA00007379"/>
    </source>
</evidence>
<protein>
    <recommendedName>
        <fullName evidence="3 10">Cell division protein FtsX</fullName>
    </recommendedName>
</protein>
<dbReference type="InterPro" id="IPR004513">
    <property type="entry name" value="FtsX"/>
</dbReference>
<evidence type="ECO:0000256" key="8">
    <source>
        <dbReference type="ARBA" id="ARBA00023136"/>
    </source>
</evidence>
<dbReference type="EMBL" id="JALBUF010000002">
    <property type="protein sequence ID" value="MCI0182724.1"/>
    <property type="molecule type" value="Genomic_DNA"/>
</dbReference>
<dbReference type="AlphaFoldDB" id="A0A9X2ABG5"/>
<comment type="caution">
    <text evidence="14">The sequence shown here is derived from an EMBL/GenBank/DDBJ whole genome shotgun (WGS) entry which is preliminary data.</text>
</comment>
<evidence type="ECO:0000256" key="4">
    <source>
        <dbReference type="ARBA" id="ARBA00022475"/>
    </source>
</evidence>
<feature type="transmembrane region" description="Helical" evidence="11">
    <location>
        <begin position="268"/>
        <end position="288"/>
    </location>
</feature>
<dbReference type="NCBIfam" id="NF038347">
    <property type="entry name" value="FtsX_Gpos"/>
    <property type="match status" value="1"/>
</dbReference>
<accession>A0A9X2ABG5</accession>
<keyword evidence="4 10" id="KW-1003">Cell membrane</keyword>
<evidence type="ECO:0000256" key="11">
    <source>
        <dbReference type="SAM" id="Phobius"/>
    </source>
</evidence>
<evidence type="ECO:0000259" key="12">
    <source>
        <dbReference type="Pfam" id="PF02687"/>
    </source>
</evidence>
<dbReference type="GO" id="GO:0051301">
    <property type="term" value="P:cell division"/>
    <property type="evidence" value="ECO:0007669"/>
    <property type="project" value="UniProtKB-KW"/>
</dbReference>
<comment type="function">
    <text evidence="10">Part of the ABC transporter FtsEX involved in asymmetric cellular division facilitating the initiation of sporulation.</text>
</comment>
<keyword evidence="6 11" id="KW-0812">Transmembrane</keyword>
<organism evidence="14 15">
    <name type="scientific">Sulfoacidibacillus ferrooxidans</name>
    <dbReference type="NCBI Taxonomy" id="2005001"/>
    <lineage>
        <taxon>Bacteria</taxon>
        <taxon>Bacillati</taxon>
        <taxon>Bacillota</taxon>
        <taxon>Bacilli</taxon>
        <taxon>Bacillales</taxon>
        <taxon>Alicyclobacillaceae</taxon>
        <taxon>Sulfoacidibacillus</taxon>
    </lineage>
</organism>
<evidence type="ECO:0000256" key="5">
    <source>
        <dbReference type="ARBA" id="ARBA00022618"/>
    </source>
</evidence>
<evidence type="ECO:0000256" key="10">
    <source>
        <dbReference type="PIRNR" id="PIRNR003097"/>
    </source>
</evidence>
<comment type="subcellular location">
    <subcellularLocation>
        <location evidence="1">Cell membrane</location>
        <topology evidence="1">Multi-pass membrane protein</topology>
    </subcellularLocation>
</comment>
<evidence type="ECO:0000256" key="7">
    <source>
        <dbReference type="ARBA" id="ARBA00022989"/>
    </source>
</evidence>
<evidence type="ECO:0000259" key="13">
    <source>
        <dbReference type="Pfam" id="PF18075"/>
    </source>
</evidence>
<evidence type="ECO:0000256" key="9">
    <source>
        <dbReference type="ARBA" id="ARBA00023306"/>
    </source>
</evidence>
<name>A0A9X2ABG5_9BACL</name>
<dbReference type="PIRSF" id="PIRSF003097">
    <property type="entry name" value="FtsX"/>
    <property type="match status" value="1"/>
</dbReference>
<keyword evidence="7 11" id="KW-1133">Transmembrane helix</keyword>
<dbReference type="Proteomes" id="UP001139263">
    <property type="component" value="Unassembled WGS sequence"/>
</dbReference>
<evidence type="ECO:0000256" key="6">
    <source>
        <dbReference type="ARBA" id="ARBA00022692"/>
    </source>
</evidence>
<proteinExistence type="inferred from homology"/>
<keyword evidence="15" id="KW-1185">Reference proteome</keyword>
<dbReference type="InterPro" id="IPR058204">
    <property type="entry name" value="FtsX_firmicutes-type"/>
</dbReference>
<dbReference type="Pfam" id="PF18075">
    <property type="entry name" value="FtsX_ECD"/>
    <property type="match status" value="1"/>
</dbReference>
<dbReference type="PANTHER" id="PTHR47755">
    <property type="entry name" value="CELL DIVISION PROTEIN FTSX"/>
    <property type="match status" value="1"/>
</dbReference>
<dbReference type="InterPro" id="IPR040690">
    <property type="entry name" value="FtsX_ECD"/>
</dbReference>
<feature type="domain" description="ABC3 transporter permease C-terminal" evidence="12">
    <location>
        <begin position="175"/>
        <end position="289"/>
    </location>
</feature>
<keyword evidence="5 10" id="KW-0132">Cell division</keyword>
<evidence type="ECO:0000313" key="15">
    <source>
        <dbReference type="Proteomes" id="UP001139263"/>
    </source>
</evidence>
<sequence length="294" mass="32606">MDMKIRTIGRHGREGFKNLFRNGWMTFAAVSAVAVTLLILGASLVLSVNIQAMSLNIENQLQFNAYVSDSVSVKELPVLDHKLHAIAGVRSVTFVSKEAALKRMKQILQSNADLINGLGNPLPNEFVLQVNNPHQIAEIANQVDHIKGIEKVQYGASVVPKLLSIMTIVRDTAVIFIVGLIIMGMFLISNTVKITIFTRKREIEIMKLVGATDGFIRGPFFVEGTLMGIFGALIPSVLLYEGYRWIRHAIELFPPFTLLPTPYVMDRVVLVLLGCGLFIGVWGSLVSMRKFLRV</sequence>
<feature type="domain" description="FtsX extracellular" evidence="13">
    <location>
        <begin position="62"/>
        <end position="152"/>
    </location>
</feature>